<organism evidence="1 2">
    <name type="scientific">Acinetobacter bohemicus</name>
    <dbReference type="NCBI Taxonomy" id="1435036"/>
    <lineage>
        <taxon>Bacteria</taxon>
        <taxon>Pseudomonadati</taxon>
        <taxon>Pseudomonadota</taxon>
        <taxon>Gammaproteobacteria</taxon>
        <taxon>Moraxellales</taxon>
        <taxon>Moraxellaceae</taxon>
        <taxon>Acinetobacter</taxon>
    </lineage>
</organism>
<dbReference type="Proteomes" id="UP000182827">
    <property type="component" value="Unassembled WGS sequence"/>
</dbReference>
<keyword evidence="2" id="KW-1185">Reference proteome</keyword>
<evidence type="ECO:0000313" key="2">
    <source>
        <dbReference type="Proteomes" id="UP000182827"/>
    </source>
</evidence>
<dbReference type="AlphaFoldDB" id="A0A1I6VYU2"/>
<proteinExistence type="predicted"/>
<protein>
    <submittedName>
        <fullName evidence="1">Uncharacterized protein</fullName>
    </submittedName>
</protein>
<evidence type="ECO:0000313" key="1">
    <source>
        <dbReference type="EMBL" id="SFT18711.1"/>
    </source>
</evidence>
<dbReference type="EMBL" id="FOZU01000036">
    <property type="protein sequence ID" value="SFT18711.1"/>
    <property type="molecule type" value="Genomic_DNA"/>
</dbReference>
<gene>
    <name evidence="1" type="ORF">SAMN05444586_10362</name>
</gene>
<reference evidence="2" key="1">
    <citation type="submission" date="2016-10" db="EMBL/GenBank/DDBJ databases">
        <authorList>
            <person name="Varghese N."/>
            <person name="Submissions S."/>
        </authorList>
    </citation>
    <scope>NUCLEOTIDE SEQUENCE [LARGE SCALE GENOMIC DNA]</scope>
    <source>
        <strain evidence="2">ANC 5076</strain>
    </source>
</reference>
<sequence length="119" mass="13832">MLSWLTGQYLHSTYAEYLSLNQALQKGDTAMDQVIVWMMQNPKLHRQYFETALFQGLDQLAKPIPELNAFFSTVQALPDWVNKVKIEQALNFTHRLGINNGFILRDLSLMSSYLYPEFN</sequence>
<name>A0A1I6VYU2_9GAMM</name>
<accession>A0A1I6VYU2</accession>